<dbReference type="CDD" id="cd03794">
    <property type="entry name" value="GT4_WbuB-like"/>
    <property type="match status" value="1"/>
</dbReference>
<dbReference type="RefSeq" id="WP_302716952.1">
    <property type="nucleotide sequence ID" value="NZ_JAULSJ010000025.1"/>
</dbReference>
<gene>
    <name evidence="2" type="ORF">QWT87_15165</name>
</gene>
<organism evidence="2 3">
    <name type="scientific">Chryseobacterium urinae</name>
    <dbReference type="NCBI Taxonomy" id="3058400"/>
    <lineage>
        <taxon>Bacteria</taxon>
        <taxon>Pseudomonadati</taxon>
        <taxon>Bacteroidota</taxon>
        <taxon>Flavobacteriia</taxon>
        <taxon>Flavobacteriales</taxon>
        <taxon>Weeksellaceae</taxon>
        <taxon>Chryseobacterium group</taxon>
        <taxon>Chryseobacterium</taxon>
    </lineage>
</organism>
<keyword evidence="3" id="KW-1185">Reference proteome</keyword>
<dbReference type="SUPFAM" id="SSF53756">
    <property type="entry name" value="UDP-Glycosyltransferase/glycogen phosphorylase"/>
    <property type="match status" value="1"/>
</dbReference>
<reference evidence="2" key="1">
    <citation type="submission" date="2023-07" db="EMBL/GenBank/DDBJ databases">
        <title>AMR profile of multidrug- resistance Chryseobacterium gambrini related strain.</title>
        <authorList>
            <person name="Kirdat K."/>
            <person name="Bhatt A."/>
            <person name="Kuyare S."/>
            <person name="Yadav A."/>
        </authorList>
    </citation>
    <scope>NUCLEOTIDE SEQUENCE</scope>
    <source>
        <strain evidence="2">APV-1</strain>
    </source>
</reference>
<dbReference type="Proteomes" id="UP001168128">
    <property type="component" value="Unassembled WGS sequence"/>
</dbReference>
<evidence type="ECO:0000259" key="1">
    <source>
        <dbReference type="Pfam" id="PF00534"/>
    </source>
</evidence>
<sequence length="403" mass="46590">MNILFLTLAKIDTLNKSGIYHDLMREFSVHGHLLYIVSPSERRENLKTIVKNEGNTKFLNVRTLNIQKTNFVEKGISTLLIERLFFKAINKYFSDVKFDLIIYSTPPITFTKIIKFIKNRDGAKTYLLLKDIFPQNAVDMKLISNKGILYRYFRKKEKDLYSISDKIGCMSKANINFLLKHNTFIPESKVEINANSIELRGFKELSAKENNGIKKKYNIPVGRKVFIYGGNLGKPQGIDFLIQTLDAKKEDNRIFFIIVGSGTEYMKIKNWMETVKPENVLLLSVLPKHDYDILIKACDVGMIFLHKDFTIPNYPSRLLSYLENKMPVLAATDKNTDIGTDIVNNSCGASVYSDNIEEMVLKIDEFVSMDEEIFEEMRENSRKFLKKDFLVSDSYRKIINLVK</sequence>
<accession>A0ABT8U5B2</accession>
<evidence type="ECO:0000313" key="2">
    <source>
        <dbReference type="EMBL" id="MDO3426240.1"/>
    </source>
</evidence>
<dbReference type="Pfam" id="PF00534">
    <property type="entry name" value="Glycos_transf_1"/>
    <property type="match status" value="1"/>
</dbReference>
<name>A0ABT8U5B2_9FLAO</name>
<comment type="caution">
    <text evidence="2">The sequence shown here is derived from an EMBL/GenBank/DDBJ whole genome shotgun (WGS) entry which is preliminary data.</text>
</comment>
<evidence type="ECO:0000313" key="3">
    <source>
        <dbReference type="Proteomes" id="UP001168128"/>
    </source>
</evidence>
<feature type="domain" description="Glycosyl transferase family 1" evidence="1">
    <location>
        <begin position="213"/>
        <end position="383"/>
    </location>
</feature>
<protein>
    <submittedName>
        <fullName evidence="2">Glycosyltransferase family 4 protein</fullName>
    </submittedName>
</protein>
<proteinExistence type="predicted"/>
<dbReference type="EMBL" id="JAULSJ010000025">
    <property type="protein sequence ID" value="MDO3426240.1"/>
    <property type="molecule type" value="Genomic_DNA"/>
</dbReference>
<dbReference type="Gene3D" id="3.40.50.2000">
    <property type="entry name" value="Glycogen Phosphorylase B"/>
    <property type="match status" value="2"/>
</dbReference>
<dbReference type="InterPro" id="IPR001296">
    <property type="entry name" value="Glyco_trans_1"/>
</dbReference>